<evidence type="ECO:0000313" key="11">
    <source>
        <dbReference type="EMBL" id="GGI79161.1"/>
    </source>
</evidence>
<proteinExistence type="inferred from homology"/>
<accession>A0A917JNM5</accession>
<evidence type="ECO:0000256" key="2">
    <source>
        <dbReference type="ARBA" id="ARBA00007599"/>
    </source>
</evidence>
<keyword evidence="7" id="KW-0547">Nucleotide-binding</keyword>
<dbReference type="GO" id="GO:0005737">
    <property type="term" value="C:cytoplasm"/>
    <property type="evidence" value="ECO:0007669"/>
    <property type="project" value="UniProtKB-SubCell"/>
</dbReference>
<dbReference type="PANTHER" id="PTHR33540:SF2">
    <property type="entry name" value="TRNA THREONYLCARBAMOYLADENOSINE BIOSYNTHESIS PROTEIN TSAE"/>
    <property type="match status" value="1"/>
</dbReference>
<reference evidence="11" key="2">
    <citation type="submission" date="2020-09" db="EMBL/GenBank/DDBJ databases">
        <authorList>
            <person name="Sun Q."/>
            <person name="Ohkuma M."/>
        </authorList>
    </citation>
    <scope>NUCLEOTIDE SEQUENCE</scope>
    <source>
        <strain evidence="11">JCM 30804</strain>
    </source>
</reference>
<dbReference type="PANTHER" id="PTHR33540">
    <property type="entry name" value="TRNA THREONYLCARBAMOYLADENOSINE BIOSYNTHESIS PROTEIN TSAE"/>
    <property type="match status" value="1"/>
</dbReference>
<evidence type="ECO:0000256" key="7">
    <source>
        <dbReference type="ARBA" id="ARBA00022741"/>
    </source>
</evidence>
<gene>
    <name evidence="11" type="primary">yjeE</name>
    <name evidence="11" type="ORF">GCM10009332_15660</name>
</gene>
<evidence type="ECO:0000256" key="8">
    <source>
        <dbReference type="ARBA" id="ARBA00022840"/>
    </source>
</evidence>
<dbReference type="EMBL" id="BMPZ01000003">
    <property type="protein sequence ID" value="GGI79161.1"/>
    <property type="molecule type" value="Genomic_DNA"/>
</dbReference>
<sequence length="165" mass="18435">MRDSKDLKACKLEIETLTLNLKDEQETIAVGEQLAKITAAPLVIYLTGDLGAGKTTLSRGLIQGLGHQGAVKSPTYALVEPYELNGMEVFHFDLYRLSDPEELEFMGIRDYFTERSVCIIEWPDHGHGLLPPADMHLRLKYVNTGRELQIEALSPLGLSLLQQIK</sequence>
<dbReference type="Pfam" id="PF02367">
    <property type="entry name" value="TsaE"/>
    <property type="match status" value="1"/>
</dbReference>
<dbReference type="InterPro" id="IPR027417">
    <property type="entry name" value="P-loop_NTPase"/>
</dbReference>
<evidence type="ECO:0000256" key="4">
    <source>
        <dbReference type="ARBA" id="ARBA00022490"/>
    </source>
</evidence>
<evidence type="ECO:0000256" key="9">
    <source>
        <dbReference type="ARBA" id="ARBA00022842"/>
    </source>
</evidence>
<evidence type="ECO:0000256" key="10">
    <source>
        <dbReference type="ARBA" id="ARBA00032441"/>
    </source>
</evidence>
<keyword evidence="8" id="KW-0067">ATP-binding</keyword>
<evidence type="ECO:0000256" key="1">
    <source>
        <dbReference type="ARBA" id="ARBA00004496"/>
    </source>
</evidence>
<reference evidence="11" key="1">
    <citation type="journal article" date="2014" name="Int. J. Syst. Evol. Microbiol.">
        <title>Complete genome sequence of Corynebacterium casei LMG S-19264T (=DSM 44701T), isolated from a smear-ripened cheese.</title>
        <authorList>
            <consortium name="US DOE Joint Genome Institute (JGI-PGF)"/>
            <person name="Walter F."/>
            <person name="Albersmeier A."/>
            <person name="Kalinowski J."/>
            <person name="Ruckert C."/>
        </authorList>
    </citation>
    <scope>NUCLEOTIDE SEQUENCE</scope>
    <source>
        <strain evidence="11">JCM 30804</strain>
    </source>
</reference>
<dbReference type="GO" id="GO:0046872">
    <property type="term" value="F:metal ion binding"/>
    <property type="evidence" value="ECO:0007669"/>
    <property type="project" value="UniProtKB-KW"/>
</dbReference>
<keyword evidence="4" id="KW-0963">Cytoplasm</keyword>
<dbReference type="AlphaFoldDB" id="A0A917JNM5"/>
<dbReference type="InterPro" id="IPR003442">
    <property type="entry name" value="T6A_TsaE"/>
</dbReference>
<keyword evidence="5" id="KW-0819">tRNA processing</keyword>
<dbReference type="GO" id="GO:0005524">
    <property type="term" value="F:ATP binding"/>
    <property type="evidence" value="ECO:0007669"/>
    <property type="project" value="UniProtKB-KW"/>
</dbReference>
<comment type="similarity">
    <text evidence="2">Belongs to the TsaE family.</text>
</comment>
<evidence type="ECO:0000256" key="6">
    <source>
        <dbReference type="ARBA" id="ARBA00022723"/>
    </source>
</evidence>
<dbReference type="FunFam" id="3.40.50.300:FF:000406">
    <property type="entry name" value="tRNA (N6-adenosine(37)-N6)-threonylcarbamoyltransferase complex ATPase TsaE"/>
    <property type="match status" value="1"/>
</dbReference>
<evidence type="ECO:0000256" key="3">
    <source>
        <dbReference type="ARBA" id="ARBA00019010"/>
    </source>
</evidence>
<comment type="subcellular location">
    <subcellularLocation>
        <location evidence="1">Cytoplasm</location>
    </subcellularLocation>
</comment>
<name>A0A917JNM5_9GAMM</name>
<dbReference type="Proteomes" id="UP000613743">
    <property type="component" value="Unassembled WGS sequence"/>
</dbReference>
<evidence type="ECO:0000256" key="5">
    <source>
        <dbReference type="ARBA" id="ARBA00022694"/>
    </source>
</evidence>
<dbReference type="SUPFAM" id="SSF52540">
    <property type="entry name" value="P-loop containing nucleoside triphosphate hydrolases"/>
    <property type="match status" value="1"/>
</dbReference>
<protein>
    <recommendedName>
        <fullName evidence="3">tRNA threonylcarbamoyladenosine biosynthesis protein TsaE</fullName>
    </recommendedName>
    <alternativeName>
        <fullName evidence="10">t(6)A37 threonylcarbamoyladenosine biosynthesis protein TsaE</fullName>
    </alternativeName>
</protein>
<keyword evidence="9" id="KW-0460">Magnesium</keyword>
<dbReference type="NCBIfam" id="TIGR00150">
    <property type="entry name" value="T6A_YjeE"/>
    <property type="match status" value="1"/>
</dbReference>
<dbReference type="Gene3D" id="3.40.50.300">
    <property type="entry name" value="P-loop containing nucleotide triphosphate hydrolases"/>
    <property type="match status" value="1"/>
</dbReference>
<keyword evidence="6" id="KW-0479">Metal-binding</keyword>
<dbReference type="GO" id="GO:0002949">
    <property type="term" value="P:tRNA threonylcarbamoyladenosine modification"/>
    <property type="evidence" value="ECO:0007669"/>
    <property type="project" value="InterPro"/>
</dbReference>
<evidence type="ECO:0000313" key="12">
    <source>
        <dbReference type="Proteomes" id="UP000613743"/>
    </source>
</evidence>
<comment type="caution">
    <text evidence="11">The sequence shown here is derived from an EMBL/GenBank/DDBJ whole genome shotgun (WGS) entry which is preliminary data.</text>
</comment>
<organism evidence="11 12">
    <name type="scientific">Shewanella gelidii</name>
    <dbReference type="NCBI Taxonomy" id="1642821"/>
    <lineage>
        <taxon>Bacteria</taxon>
        <taxon>Pseudomonadati</taxon>
        <taxon>Pseudomonadota</taxon>
        <taxon>Gammaproteobacteria</taxon>
        <taxon>Alteromonadales</taxon>
        <taxon>Shewanellaceae</taxon>
        <taxon>Shewanella</taxon>
    </lineage>
</organism>
<keyword evidence="12" id="KW-1185">Reference proteome</keyword>